<feature type="compositionally biased region" description="Polar residues" evidence="2">
    <location>
        <begin position="213"/>
        <end position="223"/>
    </location>
</feature>
<dbReference type="Proteomes" id="UP000789508">
    <property type="component" value="Unassembled WGS sequence"/>
</dbReference>
<dbReference type="OrthoDB" id="10388832at2759"/>
<proteinExistence type="predicted"/>
<reference evidence="3" key="1">
    <citation type="submission" date="2021-06" db="EMBL/GenBank/DDBJ databases">
        <authorList>
            <person name="Kallberg Y."/>
            <person name="Tangrot J."/>
            <person name="Rosling A."/>
        </authorList>
    </citation>
    <scope>NUCLEOTIDE SEQUENCE</scope>
    <source>
        <strain evidence="3">FL130A</strain>
    </source>
</reference>
<gene>
    <name evidence="3" type="ORF">ALEPTO_LOCUS29</name>
</gene>
<organism evidence="3 4">
    <name type="scientific">Ambispora leptoticha</name>
    <dbReference type="NCBI Taxonomy" id="144679"/>
    <lineage>
        <taxon>Eukaryota</taxon>
        <taxon>Fungi</taxon>
        <taxon>Fungi incertae sedis</taxon>
        <taxon>Mucoromycota</taxon>
        <taxon>Glomeromycotina</taxon>
        <taxon>Glomeromycetes</taxon>
        <taxon>Archaeosporales</taxon>
        <taxon>Ambisporaceae</taxon>
        <taxon>Ambispora</taxon>
    </lineage>
</organism>
<keyword evidence="1" id="KW-0175">Coiled coil</keyword>
<sequence>MSKVNIKKTLQELEEIIDFYKGKVDAGTTYDGTEKADYETRINNYKNNGDDKEISKTEAEKYDDIGTFFQGQINTLRTQLATAEIAKQTAEESLKKKTEEVGDKLTTALLAALEASPNKIDEVKTVIDELKTKGVNYVVDLTAVTNKIDELKKEVKPENNNLVVSDIVEKKFKEGRRMGQTKYILKMENEIFECWKENLDPKKNDDPKKDEASNNSDNSLQSKLNEKKSDDPTQALG</sequence>
<comment type="caution">
    <text evidence="3">The sequence shown here is derived from an EMBL/GenBank/DDBJ whole genome shotgun (WGS) entry which is preliminary data.</text>
</comment>
<evidence type="ECO:0000256" key="1">
    <source>
        <dbReference type="SAM" id="Coils"/>
    </source>
</evidence>
<keyword evidence="4" id="KW-1185">Reference proteome</keyword>
<dbReference type="AlphaFoldDB" id="A0A9N8YJZ5"/>
<feature type="coiled-coil region" evidence="1">
    <location>
        <begin position="73"/>
        <end position="100"/>
    </location>
</feature>
<feature type="compositionally biased region" description="Basic and acidic residues" evidence="2">
    <location>
        <begin position="198"/>
        <end position="212"/>
    </location>
</feature>
<evidence type="ECO:0000313" key="4">
    <source>
        <dbReference type="Proteomes" id="UP000789508"/>
    </source>
</evidence>
<protein>
    <submittedName>
        <fullName evidence="3">6958_t:CDS:1</fullName>
    </submittedName>
</protein>
<evidence type="ECO:0000256" key="2">
    <source>
        <dbReference type="SAM" id="MobiDB-lite"/>
    </source>
</evidence>
<evidence type="ECO:0000313" key="3">
    <source>
        <dbReference type="EMBL" id="CAG8437501.1"/>
    </source>
</evidence>
<feature type="region of interest" description="Disordered" evidence="2">
    <location>
        <begin position="198"/>
        <end position="237"/>
    </location>
</feature>
<dbReference type="EMBL" id="CAJVPS010000001">
    <property type="protein sequence ID" value="CAG8437501.1"/>
    <property type="molecule type" value="Genomic_DNA"/>
</dbReference>
<name>A0A9N8YJZ5_9GLOM</name>
<accession>A0A9N8YJZ5</accession>